<protein>
    <submittedName>
        <fullName evidence="2">PadR family transcriptional regulator</fullName>
    </submittedName>
</protein>
<accession>A0A433JVQ9</accession>
<organism evidence="2 3">
    <name type="scientific">Labedella endophytica</name>
    <dbReference type="NCBI Taxonomy" id="1523160"/>
    <lineage>
        <taxon>Bacteria</taxon>
        <taxon>Bacillati</taxon>
        <taxon>Actinomycetota</taxon>
        <taxon>Actinomycetes</taxon>
        <taxon>Micrococcales</taxon>
        <taxon>Microbacteriaceae</taxon>
        <taxon>Labedella</taxon>
    </lineage>
</organism>
<dbReference type="PANTHER" id="PTHR33169">
    <property type="entry name" value="PADR-FAMILY TRANSCRIPTIONAL REGULATOR"/>
    <property type="match status" value="1"/>
</dbReference>
<name>A0A433JVQ9_9MICO</name>
<evidence type="ECO:0000313" key="3">
    <source>
        <dbReference type="Proteomes" id="UP000274909"/>
    </source>
</evidence>
<dbReference type="Pfam" id="PF03551">
    <property type="entry name" value="PadR"/>
    <property type="match status" value="1"/>
</dbReference>
<evidence type="ECO:0000313" key="2">
    <source>
        <dbReference type="EMBL" id="RUR03230.1"/>
    </source>
</evidence>
<evidence type="ECO:0000259" key="1">
    <source>
        <dbReference type="Pfam" id="PF03551"/>
    </source>
</evidence>
<dbReference type="OrthoDB" id="122286at2"/>
<dbReference type="Proteomes" id="UP000274909">
    <property type="component" value="Unassembled WGS sequence"/>
</dbReference>
<dbReference type="InterPro" id="IPR036388">
    <property type="entry name" value="WH-like_DNA-bd_sf"/>
</dbReference>
<dbReference type="RefSeq" id="WP_127046418.1">
    <property type="nucleotide sequence ID" value="NZ_RZGZ01000001.1"/>
</dbReference>
<dbReference type="SUPFAM" id="SSF46785">
    <property type="entry name" value="Winged helix' DNA-binding domain"/>
    <property type="match status" value="1"/>
</dbReference>
<dbReference type="InterPro" id="IPR052509">
    <property type="entry name" value="Metal_resp_DNA-bind_regulator"/>
</dbReference>
<dbReference type="AlphaFoldDB" id="A0A433JVQ9"/>
<keyword evidence="3" id="KW-1185">Reference proteome</keyword>
<dbReference type="EMBL" id="RZGZ01000001">
    <property type="protein sequence ID" value="RUR03230.1"/>
    <property type="molecule type" value="Genomic_DNA"/>
</dbReference>
<dbReference type="InterPro" id="IPR036390">
    <property type="entry name" value="WH_DNA-bd_sf"/>
</dbReference>
<reference evidence="2 3" key="1">
    <citation type="submission" date="2018-12" db="EMBL/GenBank/DDBJ databases">
        <authorList>
            <person name="Li F."/>
        </authorList>
    </citation>
    <scope>NUCLEOTIDE SEQUENCE [LARGE SCALE GENOMIC DNA]</scope>
    <source>
        <strain evidence="2 3">EGI 6500705</strain>
    </source>
</reference>
<gene>
    <name evidence="2" type="ORF">ELQ94_01360</name>
</gene>
<dbReference type="InterPro" id="IPR005149">
    <property type="entry name" value="Tscrpt_reg_PadR_N"/>
</dbReference>
<comment type="caution">
    <text evidence="2">The sequence shown here is derived from an EMBL/GenBank/DDBJ whole genome shotgun (WGS) entry which is preliminary data.</text>
</comment>
<proteinExistence type="predicted"/>
<feature type="domain" description="Transcription regulator PadR N-terminal" evidence="1">
    <location>
        <begin position="14"/>
        <end position="87"/>
    </location>
</feature>
<sequence>MNDDRELSEATFWILSALAGGRRHGYAILQETLEASERRSTLKVATLYAALERLAATGWVAADGDEVVDGRTRRYFRLTDPGRERLETEVERIEQRARFARTRLRPGFASVAIGGAW</sequence>
<dbReference type="Gene3D" id="1.10.10.10">
    <property type="entry name" value="Winged helix-like DNA-binding domain superfamily/Winged helix DNA-binding domain"/>
    <property type="match status" value="1"/>
</dbReference>
<dbReference type="PANTHER" id="PTHR33169:SF13">
    <property type="entry name" value="PADR-FAMILY TRANSCRIPTIONAL REGULATOR"/>
    <property type="match status" value="1"/>
</dbReference>